<dbReference type="AlphaFoldDB" id="A0ABD1YMD6"/>
<name>A0ABD1YMD6_9MARC</name>
<evidence type="ECO:0000313" key="2">
    <source>
        <dbReference type="Proteomes" id="UP001605036"/>
    </source>
</evidence>
<organism evidence="1 2">
    <name type="scientific">Riccia fluitans</name>
    <dbReference type="NCBI Taxonomy" id="41844"/>
    <lineage>
        <taxon>Eukaryota</taxon>
        <taxon>Viridiplantae</taxon>
        <taxon>Streptophyta</taxon>
        <taxon>Embryophyta</taxon>
        <taxon>Marchantiophyta</taxon>
        <taxon>Marchantiopsida</taxon>
        <taxon>Marchantiidae</taxon>
        <taxon>Marchantiales</taxon>
        <taxon>Ricciaceae</taxon>
        <taxon>Riccia</taxon>
    </lineage>
</organism>
<evidence type="ECO:0000313" key="1">
    <source>
        <dbReference type="EMBL" id="KAL2631815.1"/>
    </source>
</evidence>
<comment type="caution">
    <text evidence="1">The sequence shown here is derived from an EMBL/GenBank/DDBJ whole genome shotgun (WGS) entry which is preliminary data.</text>
</comment>
<dbReference type="EMBL" id="JBHFFA010000004">
    <property type="protein sequence ID" value="KAL2631815.1"/>
    <property type="molecule type" value="Genomic_DNA"/>
</dbReference>
<accession>A0ABD1YMD6</accession>
<dbReference type="Proteomes" id="UP001605036">
    <property type="component" value="Unassembled WGS sequence"/>
</dbReference>
<protein>
    <submittedName>
        <fullName evidence="1">Uncharacterized protein</fullName>
    </submittedName>
</protein>
<sequence>MDTGIIAAVKKRYKYLLIKEIISYHDVPEIVKEQLSAAASRMKRGVAGVAFGKPPHLLDAAYLVNIAWNEMSAQNLQN</sequence>
<reference evidence="1 2" key="1">
    <citation type="submission" date="2024-09" db="EMBL/GenBank/DDBJ databases">
        <title>Chromosome-scale assembly of Riccia fluitans.</title>
        <authorList>
            <person name="Paukszto L."/>
            <person name="Sawicki J."/>
            <person name="Karawczyk K."/>
            <person name="Piernik-Szablinska J."/>
            <person name="Szczecinska M."/>
            <person name="Mazdziarz M."/>
        </authorList>
    </citation>
    <scope>NUCLEOTIDE SEQUENCE [LARGE SCALE GENOMIC DNA]</scope>
    <source>
        <strain evidence="1">Rf_01</strain>
        <tissue evidence="1">Aerial parts of the thallus</tissue>
    </source>
</reference>
<keyword evidence="2" id="KW-1185">Reference proteome</keyword>
<gene>
    <name evidence="1" type="ORF">R1flu_016501</name>
</gene>
<proteinExistence type="predicted"/>